<evidence type="ECO:0008006" key="4">
    <source>
        <dbReference type="Google" id="ProtNLM"/>
    </source>
</evidence>
<feature type="region of interest" description="Disordered" evidence="1">
    <location>
        <begin position="83"/>
        <end position="115"/>
    </location>
</feature>
<dbReference type="InterPro" id="IPR010985">
    <property type="entry name" value="Ribbon_hlx_hlx"/>
</dbReference>
<sequence>MDINAYSARLHRDLYAAGQLGGEDALVLAEKMANALDPSIRLVLLDAMVEAAGEITEGLAPGAVEVRLAGREVQFAVTPPAVAEPIQPGTAAPAVQPPAATGSEESEADGGTARLSLRLPERLKGRVEEAAGAAGLSVNAWLVRSIAQVLEAPTVQPPPAAPSTPSPTVKIVTGQHITGWVR</sequence>
<keyword evidence="3" id="KW-1185">Reference proteome</keyword>
<dbReference type="InterPro" id="IPR013321">
    <property type="entry name" value="Arc_rbn_hlx_hlx"/>
</dbReference>
<dbReference type="GO" id="GO:0006355">
    <property type="term" value="P:regulation of DNA-templated transcription"/>
    <property type="evidence" value="ECO:0007669"/>
    <property type="project" value="InterPro"/>
</dbReference>
<accession>A0A9X1N8I0</accession>
<dbReference type="RefSeq" id="WP_231438425.1">
    <property type="nucleotide sequence ID" value="NZ_JAJOMB010000001.1"/>
</dbReference>
<evidence type="ECO:0000313" key="3">
    <source>
        <dbReference type="Proteomes" id="UP001138997"/>
    </source>
</evidence>
<dbReference type="Proteomes" id="UP001138997">
    <property type="component" value="Unassembled WGS sequence"/>
</dbReference>
<reference evidence="2" key="1">
    <citation type="submission" date="2021-11" db="EMBL/GenBank/DDBJ databases">
        <title>Streptomyces corallinus and Kineosporia corallina sp. nov., two new coral-derived marine actinobacteria.</title>
        <authorList>
            <person name="Buangrab K."/>
            <person name="Sutthacheep M."/>
            <person name="Yeemin T."/>
            <person name="Harunari E."/>
            <person name="Igarashi Y."/>
            <person name="Sripreechasak P."/>
            <person name="Kanchanasin P."/>
            <person name="Tanasupawat S."/>
            <person name="Phongsopitanun W."/>
        </authorList>
    </citation>
    <scope>NUCLEOTIDE SEQUENCE</scope>
    <source>
        <strain evidence="2">JCM 31032</strain>
    </source>
</reference>
<protein>
    <recommendedName>
        <fullName evidence="4">Toxin-antitoxin system HicB family antitoxin</fullName>
    </recommendedName>
</protein>
<dbReference type="SUPFAM" id="SSF47598">
    <property type="entry name" value="Ribbon-helix-helix"/>
    <property type="match status" value="1"/>
</dbReference>
<evidence type="ECO:0000256" key="1">
    <source>
        <dbReference type="SAM" id="MobiDB-lite"/>
    </source>
</evidence>
<organism evidence="2 3">
    <name type="scientific">Kineosporia babensis</name>
    <dbReference type="NCBI Taxonomy" id="499548"/>
    <lineage>
        <taxon>Bacteria</taxon>
        <taxon>Bacillati</taxon>
        <taxon>Actinomycetota</taxon>
        <taxon>Actinomycetes</taxon>
        <taxon>Kineosporiales</taxon>
        <taxon>Kineosporiaceae</taxon>
        <taxon>Kineosporia</taxon>
    </lineage>
</organism>
<evidence type="ECO:0000313" key="2">
    <source>
        <dbReference type="EMBL" id="MCD5309500.1"/>
    </source>
</evidence>
<dbReference type="AlphaFoldDB" id="A0A9X1N8I0"/>
<name>A0A9X1N8I0_9ACTN</name>
<feature type="compositionally biased region" description="Low complexity" evidence="1">
    <location>
        <begin position="87"/>
        <end position="102"/>
    </location>
</feature>
<dbReference type="EMBL" id="JAJOMB010000001">
    <property type="protein sequence ID" value="MCD5309500.1"/>
    <property type="molecule type" value="Genomic_DNA"/>
</dbReference>
<comment type="caution">
    <text evidence="2">The sequence shown here is derived from an EMBL/GenBank/DDBJ whole genome shotgun (WGS) entry which is preliminary data.</text>
</comment>
<gene>
    <name evidence="2" type="ORF">LR394_01205</name>
</gene>
<dbReference type="Gene3D" id="1.10.1220.10">
    <property type="entry name" value="Met repressor-like"/>
    <property type="match status" value="1"/>
</dbReference>
<proteinExistence type="predicted"/>